<feature type="domain" description="D-alanyl-D-alanine carboxypeptidase-like core" evidence="2">
    <location>
        <begin position="68"/>
        <end position="146"/>
    </location>
</feature>
<dbReference type="EMBL" id="CP003169">
    <property type="protein sequence ID" value="AEV74186.1"/>
    <property type="molecule type" value="Genomic_DNA"/>
</dbReference>
<keyword evidence="1" id="KW-0732">Signal</keyword>
<dbReference type="KEGG" id="mrh:MycrhN_3668"/>
<accession>G8RUG9</accession>
<dbReference type="OrthoDB" id="3293184at2"/>
<evidence type="ECO:0000256" key="1">
    <source>
        <dbReference type="SAM" id="SignalP"/>
    </source>
</evidence>
<keyword evidence="4" id="KW-1185">Reference proteome</keyword>
<dbReference type="InterPro" id="IPR009045">
    <property type="entry name" value="Zn_M74/Hedgehog-like"/>
</dbReference>
<evidence type="ECO:0000313" key="3">
    <source>
        <dbReference type="EMBL" id="AEV74186.1"/>
    </source>
</evidence>
<dbReference type="PANTHER" id="PTHR34385:SF1">
    <property type="entry name" value="PEPTIDOGLYCAN L-ALANYL-D-GLUTAMATE ENDOPEPTIDASE CWLK"/>
    <property type="match status" value="1"/>
</dbReference>
<dbReference type="CDD" id="cd14846">
    <property type="entry name" value="Peptidase_M15_like"/>
    <property type="match status" value="1"/>
</dbReference>
<dbReference type="GO" id="GO:0006508">
    <property type="term" value="P:proteolysis"/>
    <property type="evidence" value="ECO:0007669"/>
    <property type="project" value="InterPro"/>
</dbReference>
<evidence type="ECO:0000313" key="4">
    <source>
        <dbReference type="Proteomes" id="UP000005442"/>
    </source>
</evidence>
<evidence type="ECO:0000259" key="2">
    <source>
        <dbReference type="Pfam" id="PF02557"/>
    </source>
</evidence>
<dbReference type="SUPFAM" id="SSF55166">
    <property type="entry name" value="Hedgehog/DD-peptidase"/>
    <property type="match status" value="1"/>
</dbReference>
<feature type="signal peptide" evidence="1">
    <location>
        <begin position="1"/>
        <end position="24"/>
    </location>
</feature>
<gene>
    <name evidence="3" type="ordered locus">MycrhN_3668</name>
</gene>
<dbReference type="PATRIC" id="fig|710685.3.peg.3679"/>
<dbReference type="Gene3D" id="3.30.1380.10">
    <property type="match status" value="1"/>
</dbReference>
<dbReference type="InterPro" id="IPR052179">
    <property type="entry name" value="DD-CPase-like"/>
</dbReference>
<dbReference type="GO" id="GO:0004180">
    <property type="term" value="F:carboxypeptidase activity"/>
    <property type="evidence" value="ECO:0007669"/>
    <property type="project" value="UniProtKB-KW"/>
</dbReference>
<dbReference type="InterPro" id="IPR003709">
    <property type="entry name" value="VanY-like_core_dom"/>
</dbReference>
<name>G8RUG9_MYCRN</name>
<sequence length="187" mass="19754">MNARALVAAFVLLFAVGGSPVSSAQPVTPTDVAQPEIGPAADDTVGGWLPDGVTLSAFDISNPIVGWLDPALLTAIQNASKQAAAQGVDIRINSGWRSTGFQQRLFEDGVRTYGSVEAARKFVATPEASMHVQGRAVDIGPVEADRWLIANGRQFGLCQIYANEIWHFELAVDGQGRCPPLKPDAAG</sequence>
<dbReference type="Pfam" id="PF02557">
    <property type="entry name" value="VanY"/>
    <property type="match status" value="1"/>
</dbReference>
<dbReference type="PANTHER" id="PTHR34385">
    <property type="entry name" value="D-ALANYL-D-ALANINE CARBOXYPEPTIDASE"/>
    <property type="match status" value="1"/>
</dbReference>
<organism evidence="3 4">
    <name type="scientific">Mycolicibacterium rhodesiae (strain NBB3)</name>
    <name type="common">Mycobacterium rhodesiae</name>
    <dbReference type="NCBI Taxonomy" id="710685"/>
    <lineage>
        <taxon>Bacteria</taxon>
        <taxon>Bacillati</taxon>
        <taxon>Actinomycetota</taxon>
        <taxon>Actinomycetes</taxon>
        <taxon>Mycobacteriales</taxon>
        <taxon>Mycobacteriaceae</taxon>
        <taxon>Mycolicibacterium</taxon>
    </lineage>
</organism>
<dbReference type="HOGENOM" id="CLU_104140_0_0_11"/>
<dbReference type="RefSeq" id="WP_014211942.1">
    <property type="nucleotide sequence ID" value="NC_016604.1"/>
</dbReference>
<protein>
    <submittedName>
        <fullName evidence="3">D-alanyl-D-alanine carboxypeptidase</fullName>
    </submittedName>
</protein>
<dbReference type="STRING" id="710685.MycrhN_3668"/>
<keyword evidence="3" id="KW-0378">Hydrolase</keyword>
<dbReference type="Proteomes" id="UP000005442">
    <property type="component" value="Chromosome"/>
</dbReference>
<dbReference type="AlphaFoldDB" id="G8RUG9"/>
<feature type="chain" id="PRO_5003515940" evidence="1">
    <location>
        <begin position="25"/>
        <end position="187"/>
    </location>
</feature>
<keyword evidence="3" id="KW-0121">Carboxypeptidase</keyword>
<dbReference type="eggNOG" id="COG1876">
    <property type="taxonomic scope" value="Bacteria"/>
</dbReference>
<reference evidence="3 4" key="1">
    <citation type="submission" date="2011-12" db="EMBL/GenBank/DDBJ databases">
        <title>Complete sequence of Mycobacterium rhodesiae NBB3.</title>
        <authorList>
            <consortium name="US DOE Joint Genome Institute"/>
            <person name="Lucas S."/>
            <person name="Han J."/>
            <person name="Lapidus A."/>
            <person name="Cheng J.-F."/>
            <person name="Goodwin L."/>
            <person name="Pitluck S."/>
            <person name="Peters L."/>
            <person name="Mikhailova N."/>
            <person name="Gu W."/>
            <person name="Detter J.C."/>
            <person name="Han C."/>
            <person name="Tapia R."/>
            <person name="Land M."/>
            <person name="Hauser L."/>
            <person name="Kyrpides N."/>
            <person name="Ivanova N."/>
            <person name="Pagani I."/>
            <person name="Mattes T."/>
            <person name="Holmes A."/>
            <person name="Rutledge P."/>
            <person name="Paulsen I."/>
            <person name="Coleman N."/>
            <person name="Woyke T."/>
        </authorList>
    </citation>
    <scope>NUCLEOTIDE SEQUENCE [LARGE SCALE GENOMIC DNA]</scope>
    <source>
        <strain evidence="3 4">NBB3</strain>
    </source>
</reference>
<keyword evidence="3" id="KW-0645">Protease</keyword>
<proteinExistence type="predicted"/>